<dbReference type="AlphaFoldDB" id="T0YDQ2"/>
<accession>T0YDQ2</accession>
<dbReference type="GO" id="GO:0008033">
    <property type="term" value="P:tRNA processing"/>
    <property type="evidence" value="ECO:0007669"/>
    <property type="project" value="InterPro"/>
</dbReference>
<dbReference type="InterPro" id="IPR015262">
    <property type="entry name" value="tRNA_Ile_lys_synt_subst-bd"/>
</dbReference>
<organism evidence="2">
    <name type="scientific">mine drainage metagenome</name>
    <dbReference type="NCBI Taxonomy" id="410659"/>
    <lineage>
        <taxon>unclassified sequences</taxon>
        <taxon>metagenomes</taxon>
        <taxon>ecological metagenomes</taxon>
    </lineage>
</organism>
<sequence length="118" mass="12928">ASIDDPPTAIPPHARSFLRQRILPQLGRHWPEASAALLHVARLQRAVADDLARRGAEALRTLLDAPTQTLDVTAWLALPDLLRAPVLACWLHPLGLDVPSSAQRGALQTMLREAARDR</sequence>
<dbReference type="SUPFAM" id="SSF82829">
    <property type="entry name" value="MesJ substrate recognition domain-like"/>
    <property type="match status" value="1"/>
</dbReference>
<dbReference type="GO" id="GO:0016879">
    <property type="term" value="F:ligase activity, forming carbon-nitrogen bonds"/>
    <property type="evidence" value="ECO:0007669"/>
    <property type="project" value="InterPro"/>
</dbReference>
<feature type="non-terminal residue" evidence="2">
    <location>
        <position position="118"/>
    </location>
</feature>
<name>T0YDQ2_9ZZZZ</name>
<gene>
    <name evidence="2" type="ORF">B2A_13771</name>
</gene>
<feature type="domain" description="tRNA(Ile)-lysidine synthase substrate-binding" evidence="1">
    <location>
        <begin position="70"/>
        <end position="117"/>
    </location>
</feature>
<dbReference type="GO" id="GO:0005737">
    <property type="term" value="C:cytoplasm"/>
    <property type="evidence" value="ECO:0007669"/>
    <property type="project" value="InterPro"/>
</dbReference>
<dbReference type="Gene3D" id="1.20.59.20">
    <property type="match status" value="1"/>
</dbReference>
<proteinExistence type="predicted"/>
<evidence type="ECO:0000259" key="1">
    <source>
        <dbReference type="Pfam" id="PF09179"/>
    </source>
</evidence>
<dbReference type="GO" id="GO:0005524">
    <property type="term" value="F:ATP binding"/>
    <property type="evidence" value="ECO:0007669"/>
    <property type="project" value="InterPro"/>
</dbReference>
<feature type="non-terminal residue" evidence="2">
    <location>
        <position position="1"/>
    </location>
</feature>
<reference evidence="2" key="2">
    <citation type="journal article" date="2014" name="ISME J.">
        <title>Microbial stratification in low pH oxic and suboxic macroscopic growths along an acid mine drainage.</title>
        <authorList>
            <person name="Mendez-Garcia C."/>
            <person name="Mesa V."/>
            <person name="Sprenger R.R."/>
            <person name="Richter M."/>
            <person name="Diez M.S."/>
            <person name="Solano J."/>
            <person name="Bargiela R."/>
            <person name="Golyshina O.V."/>
            <person name="Manteca A."/>
            <person name="Ramos J.L."/>
            <person name="Gallego J.R."/>
            <person name="Llorente I."/>
            <person name="Martins Dos Santos V.A."/>
            <person name="Jensen O.N."/>
            <person name="Pelaez A.I."/>
            <person name="Sanchez J."/>
            <person name="Ferrer M."/>
        </authorList>
    </citation>
    <scope>NUCLEOTIDE SEQUENCE</scope>
</reference>
<protein>
    <submittedName>
        <fullName evidence="2">Cell cycle protein MesJ</fullName>
    </submittedName>
</protein>
<dbReference type="Pfam" id="PF09179">
    <property type="entry name" value="TilS"/>
    <property type="match status" value="1"/>
</dbReference>
<reference evidence="2" key="1">
    <citation type="submission" date="2013-08" db="EMBL/GenBank/DDBJ databases">
        <authorList>
            <person name="Mendez C."/>
            <person name="Richter M."/>
            <person name="Ferrer M."/>
            <person name="Sanchez J."/>
        </authorList>
    </citation>
    <scope>NUCLEOTIDE SEQUENCE</scope>
</reference>
<evidence type="ECO:0000313" key="2">
    <source>
        <dbReference type="EMBL" id="EQD31283.1"/>
    </source>
</evidence>
<comment type="caution">
    <text evidence="2">The sequence shown here is derived from an EMBL/GenBank/DDBJ whole genome shotgun (WGS) entry which is preliminary data.</text>
</comment>
<dbReference type="EMBL" id="AUZZ01009982">
    <property type="protein sequence ID" value="EQD31283.1"/>
    <property type="molecule type" value="Genomic_DNA"/>
</dbReference>